<evidence type="ECO:0000256" key="2">
    <source>
        <dbReference type="ARBA" id="ARBA00008086"/>
    </source>
</evidence>
<dbReference type="Proteomes" id="UP000198711">
    <property type="component" value="Unassembled WGS sequence"/>
</dbReference>
<organism evidence="7 8">
    <name type="scientific">Hydrobacter penzbergensis</name>
    <dbReference type="NCBI Taxonomy" id="1235997"/>
    <lineage>
        <taxon>Bacteria</taxon>
        <taxon>Pseudomonadati</taxon>
        <taxon>Bacteroidota</taxon>
        <taxon>Chitinophagia</taxon>
        <taxon>Chitinophagales</taxon>
        <taxon>Chitinophagaceae</taxon>
        <taxon>Hydrobacter</taxon>
    </lineage>
</organism>
<comment type="function">
    <text evidence="6">Catalyzes the isomerization of 5-dehydro-4-deoxy-D-glucuronate to 3-deoxy-D-glycero-2,5-hexodiulosonate.</text>
</comment>
<feature type="binding site" evidence="6">
    <location>
        <position position="206"/>
    </location>
    <ligand>
        <name>Zn(2+)</name>
        <dbReference type="ChEBI" id="CHEBI:29105"/>
    </ligand>
</feature>
<protein>
    <recommendedName>
        <fullName evidence="6">4-deoxy-L-threo-5-hexosulose-uronate ketol-isomerase</fullName>
        <ecNumber evidence="6">5.3.1.17</ecNumber>
    </recommendedName>
    <alternativeName>
        <fullName evidence="6">5-keto-4-deoxyuronate isomerase</fullName>
    </alternativeName>
    <alternativeName>
        <fullName evidence="6">DKI isomerase</fullName>
    </alternativeName>
</protein>
<dbReference type="InterPro" id="IPR011051">
    <property type="entry name" value="RmlC_Cupin_sf"/>
</dbReference>
<dbReference type="InterPro" id="IPR014710">
    <property type="entry name" value="RmlC-like_jellyroll"/>
</dbReference>
<evidence type="ECO:0000256" key="5">
    <source>
        <dbReference type="ARBA" id="ARBA00023235"/>
    </source>
</evidence>
<evidence type="ECO:0000256" key="4">
    <source>
        <dbReference type="ARBA" id="ARBA00022833"/>
    </source>
</evidence>
<dbReference type="InterPro" id="IPR027449">
    <property type="entry name" value="KduI_N"/>
</dbReference>
<comment type="catalytic activity">
    <reaction evidence="1 6">
        <text>5-dehydro-4-deoxy-D-glucuronate = 3-deoxy-D-glycero-2,5-hexodiulosonate</text>
        <dbReference type="Rhea" id="RHEA:23896"/>
        <dbReference type="ChEBI" id="CHEBI:17117"/>
        <dbReference type="ChEBI" id="CHEBI:29071"/>
        <dbReference type="EC" id="5.3.1.17"/>
    </reaction>
</comment>
<keyword evidence="4 6" id="KW-0862">Zinc</keyword>
<evidence type="ECO:0000256" key="3">
    <source>
        <dbReference type="ARBA" id="ARBA00022723"/>
    </source>
</evidence>
<dbReference type="PANTHER" id="PTHR38461">
    <property type="entry name" value="4-DEOXY-L-THREO-5-HEXOSULOSE-URONATE KETOL-ISOMERASE"/>
    <property type="match status" value="1"/>
</dbReference>
<gene>
    <name evidence="6" type="primary">kduI</name>
    <name evidence="7" type="ORF">SAMN05444410_11118</name>
</gene>
<dbReference type="GO" id="GO:0042840">
    <property type="term" value="P:D-glucuronate catabolic process"/>
    <property type="evidence" value="ECO:0007669"/>
    <property type="project" value="TreeGrafter"/>
</dbReference>
<dbReference type="Gene3D" id="2.60.120.520">
    <property type="entry name" value="pectin degrading enzyme 5-keto 4- deoxyuronate isomerase, domain 1"/>
    <property type="match status" value="1"/>
</dbReference>
<feature type="binding site" evidence="6">
    <location>
        <position position="248"/>
    </location>
    <ligand>
        <name>Zn(2+)</name>
        <dbReference type="ChEBI" id="CHEBI:29105"/>
    </ligand>
</feature>
<dbReference type="CDD" id="cd20491">
    <property type="entry name" value="cupin_KduI_C"/>
    <property type="match status" value="1"/>
</dbReference>
<sequence length="281" mass="31811">MSHSFRYQASRSAEEVKKMDTAQLRNAFLVEKVFEKDTITATYSMQDRFIVLGVKPVQEKLTLPAFHELTKADYFLERREIGIINVGGKGTITVDGELYQLDNKEGLYIGKGKQSVVFASADAQSPALFYINSALAAAAYPTTYIRKADITPLTLGDALTSNYRKIYQYILPGRVQSCQLVMGFTELLNGSVWNSIPPHTHLRRNEVYFYFDVPEEQVVLHLMGEPTETRHLFMHNHQAVVSPEWSIHAGAGTASYSFIWGMAGENQDYTDMDKLEVQHLR</sequence>
<dbReference type="InterPro" id="IPR021120">
    <property type="entry name" value="KduI/IolB_isomerase"/>
</dbReference>
<evidence type="ECO:0000313" key="8">
    <source>
        <dbReference type="Proteomes" id="UP000198711"/>
    </source>
</evidence>
<dbReference type="Gene3D" id="2.60.120.10">
    <property type="entry name" value="Jelly Rolls"/>
    <property type="match status" value="1"/>
</dbReference>
<evidence type="ECO:0000256" key="1">
    <source>
        <dbReference type="ARBA" id="ARBA00000552"/>
    </source>
</evidence>
<dbReference type="AlphaFoldDB" id="A0A8X8IH61"/>
<dbReference type="EC" id="5.3.1.17" evidence="6"/>
<dbReference type="Pfam" id="PF04962">
    <property type="entry name" value="KduI"/>
    <property type="match status" value="1"/>
</dbReference>
<evidence type="ECO:0000313" key="7">
    <source>
        <dbReference type="EMBL" id="SDX21551.1"/>
    </source>
</evidence>
<accession>A0A8X8IH61</accession>
<dbReference type="SUPFAM" id="SSF51182">
    <property type="entry name" value="RmlC-like cupins"/>
    <property type="match status" value="1"/>
</dbReference>
<dbReference type="RefSeq" id="WP_092724578.1">
    <property type="nucleotide sequence ID" value="NZ_FNNO01000011.1"/>
</dbReference>
<dbReference type="GO" id="GO:0045490">
    <property type="term" value="P:pectin catabolic process"/>
    <property type="evidence" value="ECO:0007669"/>
    <property type="project" value="UniProtKB-UniRule"/>
</dbReference>
<feature type="binding site" evidence="6">
    <location>
        <position position="199"/>
    </location>
    <ligand>
        <name>Zn(2+)</name>
        <dbReference type="ChEBI" id="CHEBI:29105"/>
    </ligand>
</feature>
<dbReference type="GO" id="GO:0008697">
    <property type="term" value="F:4-deoxy-L-threo-5-hexosulose-uronate ketol-isomerase activity"/>
    <property type="evidence" value="ECO:0007669"/>
    <property type="project" value="UniProtKB-UniRule"/>
</dbReference>
<dbReference type="GO" id="GO:0019698">
    <property type="term" value="P:D-galacturonate catabolic process"/>
    <property type="evidence" value="ECO:0007669"/>
    <property type="project" value="TreeGrafter"/>
</dbReference>
<comment type="similarity">
    <text evidence="2 6">Belongs to the KduI family.</text>
</comment>
<reference evidence="7 8" key="1">
    <citation type="submission" date="2016-10" db="EMBL/GenBank/DDBJ databases">
        <authorList>
            <person name="Varghese N."/>
            <person name="Submissions S."/>
        </authorList>
    </citation>
    <scope>NUCLEOTIDE SEQUENCE [LARGE SCALE GENOMIC DNA]</scope>
    <source>
        <strain evidence="7 8">DSM 25353</strain>
    </source>
</reference>
<evidence type="ECO:0000256" key="6">
    <source>
        <dbReference type="HAMAP-Rule" id="MF_00687"/>
    </source>
</evidence>
<keyword evidence="8" id="KW-1185">Reference proteome</keyword>
<keyword evidence="3 6" id="KW-0479">Metal-binding</keyword>
<proteinExistence type="inferred from homology"/>
<dbReference type="PIRSF" id="PIRSF006625">
    <property type="entry name" value="KduI"/>
    <property type="match status" value="1"/>
</dbReference>
<dbReference type="EMBL" id="FNNO01000011">
    <property type="protein sequence ID" value="SDX21551.1"/>
    <property type="molecule type" value="Genomic_DNA"/>
</dbReference>
<keyword evidence="5 6" id="KW-0413">Isomerase</keyword>
<dbReference type="HAMAP" id="MF_00687">
    <property type="entry name" value="KduI"/>
    <property type="match status" value="1"/>
</dbReference>
<dbReference type="GO" id="GO:0008270">
    <property type="term" value="F:zinc ion binding"/>
    <property type="evidence" value="ECO:0007669"/>
    <property type="project" value="UniProtKB-UniRule"/>
</dbReference>
<name>A0A8X8IH61_9BACT</name>
<dbReference type="PANTHER" id="PTHR38461:SF1">
    <property type="entry name" value="4-DEOXY-L-THREO-5-HEXOSULOSE-URONATE KETOL-ISOMERASE"/>
    <property type="match status" value="1"/>
</dbReference>
<dbReference type="NCBIfam" id="NF002091">
    <property type="entry name" value="PRK00924.1"/>
    <property type="match status" value="1"/>
</dbReference>
<feature type="binding site" evidence="6">
    <location>
        <position position="201"/>
    </location>
    <ligand>
        <name>Zn(2+)</name>
        <dbReference type="ChEBI" id="CHEBI:29105"/>
    </ligand>
</feature>
<comment type="pathway">
    <text evidence="6">Glycan metabolism; pectin degradation; 2-dehydro-3-deoxy-D-gluconate from pectin: step 4/5.</text>
</comment>
<dbReference type="CDD" id="cd20294">
    <property type="entry name" value="cupin_KduI_N"/>
    <property type="match status" value="1"/>
</dbReference>
<dbReference type="InterPro" id="IPR007045">
    <property type="entry name" value="KduI"/>
</dbReference>
<comment type="caution">
    <text evidence="7">The sequence shown here is derived from an EMBL/GenBank/DDBJ whole genome shotgun (WGS) entry which is preliminary data.</text>
</comment>
<comment type="cofactor">
    <cofactor evidence="6">
        <name>Zn(2+)</name>
        <dbReference type="ChEBI" id="CHEBI:29105"/>
    </cofactor>
    <text evidence="6">Binds 1 zinc ion per subunit.</text>
</comment>